<evidence type="ECO:0000256" key="3">
    <source>
        <dbReference type="ARBA" id="ARBA00022475"/>
    </source>
</evidence>
<proteinExistence type="predicted"/>
<protein>
    <submittedName>
        <fullName evidence="11">Membrane protein</fullName>
    </submittedName>
</protein>
<evidence type="ECO:0000256" key="1">
    <source>
        <dbReference type="ARBA" id="ARBA00004141"/>
    </source>
</evidence>
<dbReference type="GO" id="GO:0000103">
    <property type="term" value="P:sulfate assimilation"/>
    <property type="evidence" value="ECO:0007669"/>
    <property type="project" value="TreeGrafter"/>
</dbReference>
<keyword evidence="12" id="KW-1185">Reference proteome</keyword>
<evidence type="ECO:0000256" key="5">
    <source>
        <dbReference type="ARBA" id="ARBA00022605"/>
    </source>
</evidence>
<keyword evidence="2" id="KW-0813">Transport</keyword>
<keyword evidence="7 10" id="KW-1133">Transmembrane helix</keyword>
<organism evidence="11 12">
    <name type="scientific">Rhizocola hellebori</name>
    <dbReference type="NCBI Taxonomy" id="1392758"/>
    <lineage>
        <taxon>Bacteria</taxon>
        <taxon>Bacillati</taxon>
        <taxon>Actinomycetota</taxon>
        <taxon>Actinomycetes</taxon>
        <taxon>Micromonosporales</taxon>
        <taxon>Micromonosporaceae</taxon>
        <taxon>Rhizocola</taxon>
    </lineage>
</organism>
<dbReference type="GO" id="GO:0019344">
    <property type="term" value="P:cysteine biosynthetic process"/>
    <property type="evidence" value="ECO:0007669"/>
    <property type="project" value="TreeGrafter"/>
</dbReference>
<keyword evidence="8" id="KW-0764">Sulfate transport</keyword>
<evidence type="ECO:0000313" key="11">
    <source>
        <dbReference type="EMBL" id="GIH11428.1"/>
    </source>
</evidence>
<feature type="transmembrane region" description="Helical" evidence="10">
    <location>
        <begin position="167"/>
        <end position="186"/>
    </location>
</feature>
<dbReference type="Pfam" id="PF07264">
    <property type="entry name" value="EI24"/>
    <property type="match status" value="1"/>
</dbReference>
<comment type="caution">
    <text evidence="11">The sequence shown here is derived from an EMBL/GenBank/DDBJ whole genome shotgun (WGS) entry which is preliminary data.</text>
</comment>
<dbReference type="EMBL" id="BONY01000133">
    <property type="protein sequence ID" value="GIH11428.1"/>
    <property type="molecule type" value="Genomic_DNA"/>
</dbReference>
<evidence type="ECO:0000256" key="6">
    <source>
        <dbReference type="ARBA" id="ARBA00022692"/>
    </source>
</evidence>
<evidence type="ECO:0000256" key="2">
    <source>
        <dbReference type="ARBA" id="ARBA00022448"/>
    </source>
</evidence>
<dbReference type="PANTHER" id="PTHR37468:SF1">
    <property type="entry name" value="SULFATE TRANSPORTER CYSZ"/>
    <property type="match status" value="1"/>
</dbReference>
<dbReference type="InterPro" id="IPR050480">
    <property type="entry name" value="CysZ-like"/>
</dbReference>
<keyword evidence="6 10" id="KW-0812">Transmembrane</keyword>
<name>A0A8J3VMT0_9ACTN</name>
<sequence>MKNFFVGVRFLGQGLGRVFRRPKLLLLGIIPAILSLVLFVGLFVLLFYFLTDISEAATWFARDWSTAWRQTVEVAAGVAIVGVSGLLAIISYTAVTLLIGDPFYEAIAESVEDELGGVPNEVKLTVWASLRRSVTDSLRLVVLTALVGIPLFFLGLIPVFGQTVVPVIAAFVGGWFLSVEIVGIPFHRRGLRLPDRRRVLKQNRATALGFGVAVFCCFLIPLGAVMVMPAAVAGGSLLTRHLFGLPTSLPPE</sequence>
<keyword evidence="9 10" id="KW-0472">Membrane</keyword>
<dbReference type="Proteomes" id="UP000612899">
    <property type="component" value="Unassembled WGS sequence"/>
</dbReference>
<evidence type="ECO:0000313" key="12">
    <source>
        <dbReference type="Proteomes" id="UP000612899"/>
    </source>
</evidence>
<dbReference type="GO" id="GO:0005886">
    <property type="term" value="C:plasma membrane"/>
    <property type="evidence" value="ECO:0007669"/>
    <property type="project" value="TreeGrafter"/>
</dbReference>
<feature type="transmembrane region" description="Helical" evidence="10">
    <location>
        <begin position="74"/>
        <end position="99"/>
    </location>
</feature>
<evidence type="ECO:0000256" key="10">
    <source>
        <dbReference type="SAM" id="Phobius"/>
    </source>
</evidence>
<evidence type="ECO:0000256" key="4">
    <source>
        <dbReference type="ARBA" id="ARBA00022519"/>
    </source>
</evidence>
<dbReference type="RefSeq" id="WP_203915147.1">
    <property type="nucleotide sequence ID" value="NZ_BONY01000133.1"/>
</dbReference>
<keyword evidence="4" id="KW-0997">Cell inner membrane</keyword>
<feature type="transmembrane region" description="Helical" evidence="10">
    <location>
        <begin position="24"/>
        <end position="50"/>
    </location>
</feature>
<reference evidence="11" key="1">
    <citation type="submission" date="2021-01" db="EMBL/GenBank/DDBJ databases">
        <title>Whole genome shotgun sequence of Rhizocola hellebori NBRC 109834.</title>
        <authorList>
            <person name="Komaki H."/>
            <person name="Tamura T."/>
        </authorList>
    </citation>
    <scope>NUCLEOTIDE SEQUENCE</scope>
    <source>
        <strain evidence="11">NBRC 109834</strain>
    </source>
</reference>
<dbReference type="GO" id="GO:0009675">
    <property type="term" value="F:high-affinity sulfate:proton symporter activity"/>
    <property type="evidence" value="ECO:0007669"/>
    <property type="project" value="TreeGrafter"/>
</dbReference>
<evidence type="ECO:0000256" key="9">
    <source>
        <dbReference type="ARBA" id="ARBA00023136"/>
    </source>
</evidence>
<feature type="transmembrane region" description="Helical" evidence="10">
    <location>
        <begin position="207"/>
        <end position="232"/>
    </location>
</feature>
<evidence type="ECO:0000256" key="7">
    <source>
        <dbReference type="ARBA" id="ARBA00022989"/>
    </source>
</evidence>
<feature type="transmembrane region" description="Helical" evidence="10">
    <location>
        <begin position="140"/>
        <end position="161"/>
    </location>
</feature>
<dbReference type="PANTHER" id="PTHR37468">
    <property type="entry name" value="SULFATE TRANSPORTER CYSZ"/>
    <property type="match status" value="1"/>
</dbReference>
<keyword evidence="5" id="KW-0028">Amino-acid biosynthesis</keyword>
<dbReference type="AlphaFoldDB" id="A0A8J3VMT0"/>
<comment type="subcellular location">
    <subcellularLocation>
        <location evidence="1">Membrane</location>
        <topology evidence="1">Multi-pass membrane protein</topology>
    </subcellularLocation>
</comment>
<gene>
    <name evidence="11" type="ORF">Rhe02_94950</name>
</gene>
<keyword evidence="3" id="KW-1003">Cell membrane</keyword>
<accession>A0A8J3VMT0</accession>
<dbReference type="InterPro" id="IPR059112">
    <property type="entry name" value="CysZ/EI24"/>
</dbReference>
<evidence type="ECO:0000256" key="8">
    <source>
        <dbReference type="ARBA" id="ARBA00023032"/>
    </source>
</evidence>